<evidence type="ECO:0000256" key="6">
    <source>
        <dbReference type="PIRSR" id="PIRSR602129-50"/>
    </source>
</evidence>
<dbReference type="SUPFAM" id="SSF53383">
    <property type="entry name" value="PLP-dependent transferases"/>
    <property type="match status" value="1"/>
</dbReference>
<dbReference type="GO" id="GO:0030170">
    <property type="term" value="F:pyridoxal phosphate binding"/>
    <property type="evidence" value="ECO:0007669"/>
    <property type="project" value="InterPro"/>
</dbReference>
<dbReference type="AlphaFoldDB" id="A0A2H1WSR1"/>
<feature type="modified residue" description="N6-(pyridoxal phosphate)lysine" evidence="6">
    <location>
        <position position="287"/>
    </location>
</feature>
<accession>A0A2H1WSR1</accession>
<comment type="cofactor">
    <cofactor evidence="1 6 7">
        <name>pyridoxal 5'-phosphate</name>
        <dbReference type="ChEBI" id="CHEBI:597326"/>
    </cofactor>
</comment>
<dbReference type="GO" id="GO:0016831">
    <property type="term" value="F:carboxy-lyase activity"/>
    <property type="evidence" value="ECO:0007669"/>
    <property type="project" value="UniProtKB-KW"/>
</dbReference>
<dbReference type="InterPro" id="IPR002129">
    <property type="entry name" value="PyrdxlP-dep_de-COase"/>
</dbReference>
<evidence type="ECO:0000256" key="2">
    <source>
        <dbReference type="ARBA" id="ARBA00009533"/>
    </source>
</evidence>
<sequence length="482" mass="54228">MEANGTSFLDRVLSLVKEDRSESVPLVQFKHPKDLEAILDLDVKEGVNDKDLETCVREVLKYSVKTHKATFKNQLFCATDPYGLAGAWLAEACNTSQYTFEVGPVFTLIEVKLLNHILKVFGIPNGDGIFSPGGSISMMYGLVAARYKAFPEIKTKGMRNLPEMVIFTSQDSHYSIKKSAHWLGFGTDSIRIMPTNAHGQMLVDKLDEAIQIEKDLGRCPLFVNATAGTTVMGAVDDLDAIADVCKKHGVWMHVDGCWGGSLMLSPKYRSKLKGIERANSIAWNPHKMMGAPLQCSVFMVRDKGLLHEANCAAAQYLFAQDKFYDVSYDTGDKSVQCGRKIDSFKLWMMWKARGDQGLSELADRTMATAQFCMETVASRPGFKLVSNVLQCPNVCFWYIPTFMRGKAEDKQWWEIMHKITPKIKELLILSSQLMVAYSPLQHHKNFFRLAFTFHPAVDHQQVLQMLDSIQQYGETVTLDMLT</sequence>
<dbReference type="Gene3D" id="3.90.1150.170">
    <property type="match status" value="1"/>
</dbReference>
<evidence type="ECO:0000256" key="4">
    <source>
        <dbReference type="ARBA" id="ARBA00022898"/>
    </source>
</evidence>
<comment type="similarity">
    <text evidence="2 7">Belongs to the group II decarboxylase family.</text>
</comment>
<dbReference type="InterPro" id="IPR015421">
    <property type="entry name" value="PyrdxlP-dep_Trfase_major"/>
</dbReference>
<evidence type="ECO:0000256" key="3">
    <source>
        <dbReference type="ARBA" id="ARBA00022793"/>
    </source>
</evidence>
<reference evidence="8" key="1">
    <citation type="submission" date="2016-07" db="EMBL/GenBank/DDBJ databases">
        <authorList>
            <person name="Bretaudeau A."/>
        </authorList>
    </citation>
    <scope>NUCLEOTIDE SEQUENCE</scope>
    <source>
        <strain evidence="8">Rice</strain>
        <tissue evidence="8">Whole body</tissue>
    </source>
</reference>
<evidence type="ECO:0000313" key="8">
    <source>
        <dbReference type="EMBL" id="SOQ56109.1"/>
    </source>
</evidence>
<dbReference type="GO" id="GO:0005737">
    <property type="term" value="C:cytoplasm"/>
    <property type="evidence" value="ECO:0007669"/>
    <property type="project" value="TreeGrafter"/>
</dbReference>
<dbReference type="PANTHER" id="PTHR45677">
    <property type="entry name" value="GLUTAMATE DECARBOXYLASE-RELATED"/>
    <property type="match status" value="1"/>
</dbReference>
<evidence type="ECO:0000256" key="7">
    <source>
        <dbReference type="RuleBase" id="RU000382"/>
    </source>
</evidence>
<name>A0A2H1WSR1_SPOFR</name>
<gene>
    <name evidence="8" type="ORF">SFRICE_010760</name>
</gene>
<evidence type="ECO:0000256" key="1">
    <source>
        <dbReference type="ARBA" id="ARBA00001933"/>
    </source>
</evidence>
<dbReference type="GO" id="GO:0019752">
    <property type="term" value="P:carboxylic acid metabolic process"/>
    <property type="evidence" value="ECO:0007669"/>
    <property type="project" value="InterPro"/>
</dbReference>
<dbReference type="InterPro" id="IPR021115">
    <property type="entry name" value="Pyridoxal-P_BS"/>
</dbReference>
<dbReference type="InterPro" id="IPR015424">
    <property type="entry name" value="PyrdxlP-dep_Trfase"/>
</dbReference>
<keyword evidence="3" id="KW-0210">Decarboxylase</keyword>
<dbReference type="PROSITE" id="PS00392">
    <property type="entry name" value="DDC_GAD_HDC_YDC"/>
    <property type="match status" value="1"/>
</dbReference>
<keyword evidence="5 7" id="KW-0456">Lyase</keyword>
<proteinExistence type="inferred from homology"/>
<dbReference type="EMBL" id="ODYU01010790">
    <property type="protein sequence ID" value="SOQ56109.1"/>
    <property type="molecule type" value="Genomic_DNA"/>
</dbReference>
<evidence type="ECO:0000256" key="5">
    <source>
        <dbReference type="ARBA" id="ARBA00023239"/>
    </source>
</evidence>
<dbReference type="CDD" id="cd06450">
    <property type="entry name" value="DOPA_deC_like"/>
    <property type="match status" value="1"/>
</dbReference>
<protein>
    <submittedName>
        <fullName evidence="8">SFRICE_010760</fullName>
    </submittedName>
</protein>
<dbReference type="Pfam" id="PF00282">
    <property type="entry name" value="Pyridoxal_deC"/>
    <property type="match status" value="1"/>
</dbReference>
<dbReference type="PANTHER" id="PTHR45677:SF8">
    <property type="entry name" value="CYSTEINE SULFINIC ACID DECARBOXYLASE"/>
    <property type="match status" value="1"/>
</dbReference>
<keyword evidence="4 6" id="KW-0663">Pyridoxal phosphate</keyword>
<organism evidence="8">
    <name type="scientific">Spodoptera frugiperda</name>
    <name type="common">Fall armyworm</name>
    <dbReference type="NCBI Taxonomy" id="7108"/>
    <lineage>
        <taxon>Eukaryota</taxon>
        <taxon>Metazoa</taxon>
        <taxon>Ecdysozoa</taxon>
        <taxon>Arthropoda</taxon>
        <taxon>Hexapoda</taxon>
        <taxon>Insecta</taxon>
        <taxon>Pterygota</taxon>
        <taxon>Neoptera</taxon>
        <taxon>Endopterygota</taxon>
        <taxon>Lepidoptera</taxon>
        <taxon>Glossata</taxon>
        <taxon>Ditrysia</taxon>
        <taxon>Noctuoidea</taxon>
        <taxon>Noctuidae</taxon>
        <taxon>Amphipyrinae</taxon>
        <taxon>Spodoptera</taxon>
    </lineage>
</organism>
<dbReference type="Gene3D" id="3.40.640.10">
    <property type="entry name" value="Type I PLP-dependent aspartate aminotransferase-like (Major domain)"/>
    <property type="match status" value="1"/>
</dbReference>